<dbReference type="GO" id="GO:0016747">
    <property type="term" value="F:acyltransferase activity, transferring groups other than amino-acyl groups"/>
    <property type="evidence" value="ECO:0007669"/>
    <property type="project" value="InterPro"/>
</dbReference>
<dbReference type="Pfam" id="PF01757">
    <property type="entry name" value="Acyl_transf_3"/>
    <property type="match status" value="1"/>
</dbReference>
<evidence type="ECO:0000256" key="2">
    <source>
        <dbReference type="SAM" id="Phobius"/>
    </source>
</evidence>
<name>A0AA38XQE1_9EURO</name>
<feature type="transmembrane region" description="Helical" evidence="2">
    <location>
        <begin position="174"/>
        <end position="194"/>
    </location>
</feature>
<comment type="caution">
    <text evidence="4">The sequence shown here is derived from an EMBL/GenBank/DDBJ whole genome shotgun (WGS) entry which is preliminary data.</text>
</comment>
<evidence type="ECO:0000313" key="4">
    <source>
        <dbReference type="EMBL" id="KAJ9617698.1"/>
    </source>
</evidence>
<organism evidence="4 5">
    <name type="scientific">Knufia peltigerae</name>
    <dbReference type="NCBI Taxonomy" id="1002370"/>
    <lineage>
        <taxon>Eukaryota</taxon>
        <taxon>Fungi</taxon>
        <taxon>Dikarya</taxon>
        <taxon>Ascomycota</taxon>
        <taxon>Pezizomycotina</taxon>
        <taxon>Eurotiomycetes</taxon>
        <taxon>Chaetothyriomycetidae</taxon>
        <taxon>Chaetothyriales</taxon>
        <taxon>Trichomeriaceae</taxon>
        <taxon>Knufia</taxon>
    </lineage>
</organism>
<keyword evidence="2" id="KW-0472">Membrane</keyword>
<feature type="transmembrane region" description="Helical" evidence="2">
    <location>
        <begin position="419"/>
        <end position="439"/>
    </location>
</feature>
<sequence length="528" mass="59621">MIESVLKTTTESSMSFKLTSLQALRDRFQFESSSSSRRVISGYLPRFCSPKTLFQGRLVHGSGNGEQQTDTLPPTAYLDALRGYAAWIVFLAHGWDEFHFSVTRQPILSVVVAAKSMVALFFVISGYVLSYRLLGLAHRHYRNQHNHHDHHDHHDHEKLLTSLASSTFRRGMRLWGSTIFALAIAGVLVCLGWDGGYSDDRLGKNTLWEQIGDWFGRLIWFMNPFVEVDGYFWAGTLQNEYLGPMWTIPVEIRGSMVLFLFFLATCMMGYRKRAALTWLAIGACYFWTKLYVAQFLMGMAVADFSLSRKQDQGQQHSPRRSGGYVQLRMPSNSSTSTTDTTGPCPLHETSDDSFTTATHPSQSHRSKILSIAMLVAGLILLGQPNSGGDNLGILGDFPWKFLHSLPPSQYADNRGAHDYFYLGIGGFLLVLALDTYPVLRTPLNTPFSQYVGDLSFGIYAMHPIILIMVLRQWYNPRVRVQLFGDGFWGHVPGMILAHVLVFACADYFSRVDKRVVAVARRVSTWFFK</sequence>
<dbReference type="PANTHER" id="PTHR23028">
    <property type="entry name" value="ACETYLTRANSFERASE"/>
    <property type="match status" value="1"/>
</dbReference>
<dbReference type="EMBL" id="JAPDRN010000155">
    <property type="protein sequence ID" value="KAJ9617698.1"/>
    <property type="molecule type" value="Genomic_DNA"/>
</dbReference>
<proteinExistence type="predicted"/>
<feature type="transmembrane region" description="Helical" evidence="2">
    <location>
        <begin position="107"/>
        <end position="129"/>
    </location>
</feature>
<protein>
    <recommendedName>
        <fullName evidence="3">Acyltransferase 3 domain-containing protein</fullName>
    </recommendedName>
</protein>
<feature type="compositionally biased region" description="Low complexity" evidence="1">
    <location>
        <begin position="331"/>
        <end position="341"/>
    </location>
</feature>
<evidence type="ECO:0000259" key="3">
    <source>
        <dbReference type="Pfam" id="PF01757"/>
    </source>
</evidence>
<feature type="transmembrane region" description="Helical" evidence="2">
    <location>
        <begin position="486"/>
        <end position="505"/>
    </location>
</feature>
<feature type="transmembrane region" description="Helical" evidence="2">
    <location>
        <begin position="246"/>
        <end position="270"/>
    </location>
</feature>
<keyword evidence="5" id="KW-1185">Reference proteome</keyword>
<dbReference type="Proteomes" id="UP001172681">
    <property type="component" value="Unassembled WGS sequence"/>
</dbReference>
<keyword evidence="2" id="KW-0812">Transmembrane</keyword>
<dbReference type="AlphaFoldDB" id="A0AA38XQE1"/>
<gene>
    <name evidence="4" type="ORF">H2204_013510</name>
</gene>
<keyword evidence="2" id="KW-1133">Transmembrane helix</keyword>
<feature type="region of interest" description="Disordered" evidence="1">
    <location>
        <begin position="310"/>
        <end position="360"/>
    </location>
</feature>
<feature type="transmembrane region" description="Helical" evidence="2">
    <location>
        <begin position="451"/>
        <end position="474"/>
    </location>
</feature>
<feature type="domain" description="Acyltransferase 3" evidence="3">
    <location>
        <begin position="76"/>
        <end position="505"/>
    </location>
</feature>
<evidence type="ECO:0000256" key="1">
    <source>
        <dbReference type="SAM" id="MobiDB-lite"/>
    </source>
</evidence>
<dbReference type="PANTHER" id="PTHR23028:SF134">
    <property type="entry name" value="PUTATIVE (AFU_ORTHOLOGUE AFUA_4G08520)-RELATED"/>
    <property type="match status" value="1"/>
</dbReference>
<accession>A0AA38XQE1</accession>
<dbReference type="InterPro" id="IPR050879">
    <property type="entry name" value="Acyltransferase_3"/>
</dbReference>
<evidence type="ECO:0000313" key="5">
    <source>
        <dbReference type="Proteomes" id="UP001172681"/>
    </source>
</evidence>
<reference evidence="4" key="1">
    <citation type="submission" date="2022-10" db="EMBL/GenBank/DDBJ databases">
        <title>Culturing micro-colonial fungi from biological soil crusts in the Mojave desert and describing Neophaeococcomyces mojavensis, and introducing the new genera and species Taxawa tesnikishii.</title>
        <authorList>
            <person name="Kurbessoian T."/>
            <person name="Stajich J.E."/>
        </authorList>
    </citation>
    <scope>NUCLEOTIDE SEQUENCE</scope>
    <source>
        <strain evidence="4">TK_35</strain>
    </source>
</reference>
<feature type="transmembrane region" description="Helical" evidence="2">
    <location>
        <begin position="276"/>
        <end position="302"/>
    </location>
</feature>
<dbReference type="InterPro" id="IPR002656">
    <property type="entry name" value="Acyl_transf_3_dom"/>
</dbReference>